<feature type="transmembrane region" description="Helical" evidence="4">
    <location>
        <begin position="220"/>
        <end position="243"/>
    </location>
</feature>
<feature type="transmembrane region" description="Helical" evidence="4">
    <location>
        <begin position="281"/>
        <end position="301"/>
    </location>
</feature>
<feature type="transmembrane region" description="Helical" evidence="4">
    <location>
        <begin position="368"/>
        <end position="392"/>
    </location>
</feature>
<dbReference type="InterPro" id="IPR011701">
    <property type="entry name" value="MFS"/>
</dbReference>
<keyword evidence="4" id="KW-1133">Transmembrane helix</keyword>
<evidence type="ECO:0000256" key="3">
    <source>
        <dbReference type="SAM" id="MobiDB-lite"/>
    </source>
</evidence>
<evidence type="ECO:0000256" key="1">
    <source>
        <dbReference type="ARBA" id="ARBA00004141"/>
    </source>
</evidence>
<feature type="transmembrane region" description="Helical" evidence="4">
    <location>
        <begin position="168"/>
        <end position="189"/>
    </location>
</feature>
<comment type="caution">
    <text evidence="6">The sequence shown here is derived from an EMBL/GenBank/DDBJ whole genome shotgun (WGS) entry which is preliminary data.</text>
</comment>
<dbReference type="Pfam" id="PF07690">
    <property type="entry name" value="MFS_1"/>
    <property type="match status" value="2"/>
</dbReference>
<gene>
    <name evidence="6" type="ORF">Triagg1_8002</name>
</gene>
<feature type="region of interest" description="Disordered" evidence="3">
    <location>
        <begin position="1"/>
        <end position="28"/>
    </location>
</feature>
<feature type="transmembrane region" description="Helical" evidence="4">
    <location>
        <begin position="83"/>
        <end position="100"/>
    </location>
</feature>
<dbReference type="InterPro" id="IPR020846">
    <property type="entry name" value="MFS_dom"/>
</dbReference>
<comment type="similarity">
    <text evidence="2">Belongs to the major facilitator superfamily. Monocarboxylate porter (TC 2.A.1.13) family.</text>
</comment>
<dbReference type="PROSITE" id="PS50850">
    <property type="entry name" value="MFS"/>
    <property type="match status" value="1"/>
</dbReference>
<comment type="subcellular location">
    <subcellularLocation>
        <location evidence="1">Membrane</location>
        <topology evidence="1">Multi-pass membrane protein</topology>
    </subcellularLocation>
</comment>
<dbReference type="PANTHER" id="PTHR11360">
    <property type="entry name" value="MONOCARBOXYLATE TRANSPORTER"/>
    <property type="match status" value="1"/>
</dbReference>
<dbReference type="InterPro" id="IPR050327">
    <property type="entry name" value="Proton-linked_MCT"/>
</dbReference>
<dbReference type="AlphaFoldDB" id="A0AAE1M2B8"/>
<keyword evidence="4" id="KW-0472">Membrane</keyword>
<dbReference type="Proteomes" id="UP001273209">
    <property type="component" value="Unassembled WGS sequence"/>
</dbReference>
<feature type="transmembrane region" description="Helical" evidence="4">
    <location>
        <begin position="255"/>
        <end position="274"/>
    </location>
</feature>
<evidence type="ECO:0000313" key="7">
    <source>
        <dbReference type="Proteomes" id="UP001273209"/>
    </source>
</evidence>
<feature type="transmembrane region" description="Helical" evidence="4">
    <location>
        <begin position="112"/>
        <end position="130"/>
    </location>
</feature>
<dbReference type="EMBL" id="JAWRVG010000037">
    <property type="protein sequence ID" value="KAK4067002.1"/>
    <property type="molecule type" value="Genomic_DNA"/>
</dbReference>
<evidence type="ECO:0000313" key="6">
    <source>
        <dbReference type="EMBL" id="KAK4067002.1"/>
    </source>
</evidence>
<name>A0AAE1M2B8_9HYPO</name>
<feature type="domain" description="Major facilitator superfamily (MFS) profile" evidence="5">
    <location>
        <begin position="217"/>
        <end position="404"/>
    </location>
</feature>
<feature type="transmembrane region" description="Helical" evidence="4">
    <location>
        <begin position="137"/>
        <end position="156"/>
    </location>
</feature>
<reference evidence="6" key="1">
    <citation type="submission" date="2023-11" db="EMBL/GenBank/DDBJ databases">
        <title>The genome sequences of three competitors of mushroom-forming fungi.</title>
        <authorList>
            <person name="Beijen E."/>
            <person name="Ohm R.A."/>
        </authorList>
    </citation>
    <scope>NUCLEOTIDE SEQUENCE</scope>
    <source>
        <strain evidence="6">CBS 100526</strain>
    </source>
</reference>
<accession>A0AAE1M2B8</accession>
<evidence type="ECO:0000256" key="2">
    <source>
        <dbReference type="ARBA" id="ARBA00006727"/>
    </source>
</evidence>
<dbReference type="Gene3D" id="1.20.1250.20">
    <property type="entry name" value="MFS general substrate transporter like domains"/>
    <property type="match status" value="2"/>
</dbReference>
<evidence type="ECO:0000259" key="5">
    <source>
        <dbReference type="PROSITE" id="PS50850"/>
    </source>
</evidence>
<protein>
    <recommendedName>
        <fullName evidence="5">Major facilitator superfamily (MFS) profile domain-containing protein</fullName>
    </recommendedName>
</protein>
<dbReference type="PRINTS" id="PR00173">
    <property type="entry name" value="EDTRNSPORT"/>
</dbReference>
<feature type="compositionally biased region" description="Basic and acidic residues" evidence="3">
    <location>
        <begin position="1"/>
        <end position="10"/>
    </location>
</feature>
<dbReference type="RefSeq" id="XP_062753082.1">
    <property type="nucleotide sequence ID" value="XM_062902801.1"/>
</dbReference>
<dbReference type="SUPFAM" id="SSF103473">
    <property type="entry name" value="MFS general substrate transporter"/>
    <property type="match status" value="1"/>
</dbReference>
<dbReference type="GeneID" id="87922706"/>
<feature type="transmembrane region" description="Helical" evidence="4">
    <location>
        <begin position="307"/>
        <end position="327"/>
    </location>
</feature>
<dbReference type="PANTHER" id="PTHR11360:SF319">
    <property type="entry name" value="MAJOR FACILITATOR SUPERFAMILY (MFS) PROFILE DOMAIN-CONTAINING PROTEIN"/>
    <property type="match status" value="1"/>
</dbReference>
<keyword evidence="4" id="KW-0812">Transmembrane</keyword>
<evidence type="ECO:0000256" key="4">
    <source>
        <dbReference type="SAM" id="Phobius"/>
    </source>
</evidence>
<dbReference type="GO" id="GO:0016020">
    <property type="term" value="C:membrane"/>
    <property type="evidence" value="ECO:0007669"/>
    <property type="project" value="UniProtKB-SubCell"/>
</dbReference>
<feature type="transmembrane region" description="Helical" evidence="4">
    <location>
        <begin position="339"/>
        <end position="356"/>
    </location>
</feature>
<dbReference type="InterPro" id="IPR036259">
    <property type="entry name" value="MFS_trans_sf"/>
</dbReference>
<sequence length="404" mass="42938">MSSTLSDEKSTPFPEEQAGLGQQDLPLSKDELEPAPDGGLRAWLVALGAASIFFCCLGFSNSFGTFTEYYLTHQLSHRSPDDVAWIGSLSAFLQFFVGMIGGPMFDRYGSKVIHPAAVIYIFAVMMLSLCKTYWQIMLVQGVLMGVTMGFLQFPAMGSLSQYFDKKRAAAFGLAISGSSIGGIIMPIAVSKMLNILRARLPPSAASFLIPSAFLEARYNFIVISIFFVFLGMFMPIIFLPTYAVSQGMGATLAGYLPAILNAASTFGRIIPGVLADKYGRLNVYAFGSFITSIVIFCMTATKNNAGIIAYAAVFGFTSGTIISGATVSITGCAKDPRSIGTYTGMGLALGAIGALIGPPIDGAFVKHYVGFFEAAMFSGAMCLFGGIVILMAKLASPEGIFSRS</sequence>
<proteinExistence type="inferred from homology"/>
<organism evidence="6 7">
    <name type="scientific">Trichoderma aggressivum f. europaeum</name>
    <dbReference type="NCBI Taxonomy" id="173218"/>
    <lineage>
        <taxon>Eukaryota</taxon>
        <taxon>Fungi</taxon>
        <taxon>Dikarya</taxon>
        <taxon>Ascomycota</taxon>
        <taxon>Pezizomycotina</taxon>
        <taxon>Sordariomycetes</taxon>
        <taxon>Hypocreomycetidae</taxon>
        <taxon>Hypocreales</taxon>
        <taxon>Hypocreaceae</taxon>
        <taxon>Trichoderma</taxon>
    </lineage>
</organism>
<dbReference type="GO" id="GO:0022857">
    <property type="term" value="F:transmembrane transporter activity"/>
    <property type="evidence" value="ECO:0007669"/>
    <property type="project" value="InterPro"/>
</dbReference>
<keyword evidence="7" id="KW-1185">Reference proteome</keyword>
<feature type="transmembrane region" description="Helical" evidence="4">
    <location>
        <begin position="42"/>
        <end position="71"/>
    </location>
</feature>